<dbReference type="GeneID" id="59052942"/>
<proteinExistence type="predicted"/>
<organism evidence="1 2">
    <name type="scientific">Plasmopara halstedii</name>
    <name type="common">Downy mildew of sunflower</name>
    <dbReference type="NCBI Taxonomy" id="4781"/>
    <lineage>
        <taxon>Eukaryota</taxon>
        <taxon>Sar</taxon>
        <taxon>Stramenopiles</taxon>
        <taxon>Oomycota</taxon>
        <taxon>Peronosporomycetes</taxon>
        <taxon>Peronosporales</taxon>
        <taxon>Peronosporaceae</taxon>
        <taxon>Plasmopara</taxon>
    </lineage>
</organism>
<evidence type="ECO:0000313" key="1">
    <source>
        <dbReference type="EMBL" id="CEG48718.1"/>
    </source>
</evidence>
<sequence>MGSHDVVIHTSEISIRHTALTWFFTQQRERHVILVAVNSRLSTARSGWVHMTWLFIPGIFSDKSASA</sequence>
<accession>A0A0P1B397</accession>
<dbReference type="Proteomes" id="UP000054928">
    <property type="component" value="Unassembled WGS sequence"/>
</dbReference>
<keyword evidence="2" id="KW-1185">Reference proteome</keyword>
<dbReference type="AlphaFoldDB" id="A0A0P1B397"/>
<protein>
    <submittedName>
        <fullName evidence="1">Uncharacterized protein</fullName>
    </submittedName>
</protein>
<evidence type="ECO:0000313" key="2">
    <source>
        <dbReference type="Proteomes" id="UP000054928"/>
    </source>
</evidence>
<dbReference type="RefSeq" id="XP_036263465.1">
    <property type="nucleotide sequence ID" value="XM_036407220.1"/>
</dbReference>
<name>A0A0P1B397_PLAHL</name>
<dbReference type="EMBL" id="CCYD01003042">
    <property type="protein sequence ID" value="CEG48718.1"/>
    <property type="molecule type" value="Genomic_DNA"/>
</dbReference>
<reference evidence="2" key="1">
    <citation type="submission" date="2014-09" db="EMBL/GenBank/DDBJ databases">
        <authorList>
            <person name="Sharma Rahul"/>
            <person name="Thines Marco"/>
        </authorList>
    </citation>
    <scope>NUCLEOTIDE SEQUENCE [LARGE SCALE GENOMIC DNA]</scope>
</reference>